<name>Q9ALX1_STRAG</name>
<sequence length="385" mass="45486">MRKYLDLDYSLFYALWVLILVPNQWYQFLIITIIVLLLLWKSEFRISISNSSILFLLWLFIYLFAILIRGTQEDITFQRFIAELLKLISTGYALFFYNYYRKADFNSSVVRNVVKVNYFVLFLITVLYLFFPNEFTTFLGRDLFSIEWIPSMKVRLTAYFEYATLLGQFILFTYPILFLKQQRYGENIFITLFLVFCAYLTGARIFLICMIILLGYLLLEIIINKFNLKITKKAVFLIIIGIILLLVCFSYKVESIINYIIHYRFQSSSTRLTVYYESIRAILDGNFLIGQGIRVPSSVGIFLGSHSSYISIFYRTSFTGLFLFFSILLFLYREAIKQNRIIYKLFFGLLLLYMVFEEFDPNHWSVVLLFTTLGIVGRGNDKKTS</sequence>
<dbReference type="AlphaFoldDB" id="Q9ALX1"/>
<protein>
    <submittedName>
        <fullName evidence="1">Capsular polysaccharide repeating-unit polymerase CpsH</fullName>
    </submittedName>
</protein>
<accession>Q9ALX1</accession>
<dbReference type="RefSeq" id="WP_001233889.1">
    <property type="nucleotide sequence ID" value="NZ_CP013908.1"/>
</dbReference>
<evidence type="ECO:0000313" key="1">
    <source>
        <dbReference type="EMBL" id="AAK11665.1"/>
    </source>
</evidence>
<organism evidence="1">
    <name type="scientific">Streptococcus agalactiae</name>
    <dbReference type="NCBI Taxonomy" id="1311"/>
    <lineage>
        <taxon>Bacteria</taxon>
        <taxon>Bacillati</taxon>
        <taxon>Bacillota</taxon>
        <taxon>Bacilli</taxon>
        <taxon>Lactobacillales</taxon>
        <taxon>Streptococcaceae</taxon>
        <taxon>Streptococcus</taxon>
    </lineage>
</organism>
<gene>
    <name evidence="1" type="primary">cpsH</name>
</gene>
<reference evidence="1" key="1">
    <citation type="journal article" date="2002" name="Mol. Microbiol.">
        <title>CpsK of Streptococcus agalactiae exhibits alpha2,3-sialyltransferase activity in Haemophilus ducreyi.</title>
        <authorList>
            <person name="Chaffin D.O."/>
            <person name="McKinnon K."/>
            <person name="Rubens C.E."/>
        </authorList>
    </citation>
    <scope>NUCLEOTIDE SEQUENCE</scope>
    <source>
        <strain evidence="1">NT6</strain>
    </source>
</reference>
<proteinExistence type="predicted"/>
<dbReference type="EMBL" id="AF337958">
    <property type="protein sequence ID" value="AAK11665.1"/>
    <property type="molecule type" value="Genomic_DNA"/>
</dbReference>